<evidence type="ECO:0000313" key="3">
    <source>
        <dbReference type="EMBL" id="UUI66388.1"/>
    </source>
</evidence>
<gene>
    <name evidence="3" type="ORF">NP075_06655</name>
</gene>
<sequence>MRLLLLPLVLLPIAALAAIVTTVATARTPTGTGPDVETSPDAYARARRHAALVAGLSWAALVLVALTLPQTIPFGPDQGIVLACAPAVAGVVALLVAAVGERTWPRPAASVRRASLTRRTVRDVAPHGAAALALAWSAALLLVLLGTGLTADPDDGRSVTVQHESSTSGAGPYPGAPYGVPIAVAVVVLLVAAAVTLHLIASRPAVAQVSTADDARLRRAGARRVLAAVQLVVGGTLAGVLLVTGNSLRAAATSGYDVGGGWVETTDRVLHTLGVCGLAAAPAVLAATFVVTGSALARAARETAPGATALVRV</sequence>
<evidence type="ECO:0000256" key="2">
    <source>
        <dbReference type="SAM" id="SignalP"/>
    </source>
</evidence>
<proteinExistence type="predicted"/>
<reference evidence="3 4" key="1">
    <citation type="submission" date="2022-07" db="EMBL/GenBank/DDBJ databases">
        <title>Novel species in genus cellulomonas.</title>
        <authorList>
            <person name="Ye L."/>
        </authorList>
    </citation>
    <scope>NUCLEOTIDE SEQUENCE [LARGE SCALE GENOMIC DNA]</scope>
    <source>
        <strain evidence="4">zg-Y908</strain>
    </source>
</reference>
<keyword evidence="1" id="KW-0472">Membrane</keyword>
<feature type="transmembrane region" description="Helical" evidence="1">
    <location>
        <begin position="225"/>
        <end position="248"/>
    </location>
</feature>
<feature type="transmembrane region" description="Helical" evidence="1">
    <location>
        <begin position="178"/>
        <end position="200"/>
    </location>
</feature>
<feature type="chain" id="PRO_5046565103" description="Integral membrane protein" evidence="2">
    <location>
        <begin position="18"/>
        <end position="313"/>
    </location>
</feature>
<feature type="transmembrane region" description="Helical" evidence="1">
    <location>
        <begin position="50"/>
        <end position="68"/>
    </location>
</feature>
<evidence type="ECO:0000256" key="1">
    <source>
        <dbReference type="SAM" id="Phobius"/>
    </source>
</evidence>
<evidence type="ECO:0008006" key="5">
    <source>
        <dbReference type="Google" id="ProtNLM"/>
    </source>
</evidence>
<keyword evidence="1" id="KW-0812">Transmembrane</keyword>
<feature type="signal peptide" evidence="2">
    <location>
        <begin position="1"/>
        <end position="17"/>
    </location>
</feature>
<dbReference type="EMBL" id="CP101989">
    <property type="protein sequence ID" value="UUI66388.1"/>
    <property type="molecule type" value="Genomic_DNA"/>
</dbReference>
<name>A0ABY5K8K0_9CELL</name>
<dbReference type="RefSeq" id="WP_227564436.1">
    <property type="nucleotide sequence ID" value="NZ_CP101989.1"/>
</dbReference>
<dbReference type="Proteomes" id="UP001317322">
    <property type="component" value="Chromosome"/>
</dbReference>
<keyword evidence="4" id="KW-1185">Reference proteome</keyword>
<keyword evidence="2" id="KW-0732">Signal</keyword>
<feature type="transmembrane region" description="Helical" evidence="1">
    <location>
        <begin position="80"/>
        <end position="100"/>
    </location>
</feature>
<evidence type="ECO:0000313" key="4">
    <source>
        <dbReference type="Proteomes" id="UP001317322"/>
    </source>
</evidence>
<feature type="transmembrane region" description="Helical" evidence="1">
    <location>
        <begin position="268"/>
        <end position="291"/>
    </location>
</feature>
<protein>
    <recommendedName>
        <fullName evidence="5">Integral membrane protein</fullName>
    </recommendedName>
</protein>
<organism evidence="3 4">
    <name type="scientific">Cellulomonas wangsupingiae</name>
    <dbReference type="NCBI Taxonomy" id="2968085"/>
    <lineage>
        <taxon>Bacteria</taxon>
        <taxon>Bacillati</taxon>
        <taxon>Actinomycetota</taxon>
        <taxon>Actinomycetes</taxon>
        <taxon>Micrococcales</taxon>
        <taxon>Cellulomonadaceae</taxon>
        <taxon>Cellulomonas</taxon>
    </lineage>
</organism>
<accession>A0ABY5K8K0</accession>
<keyword evidence="1" id="KW-1133">Transmembrane helix</keyword>